<dbReference type="InterPro" id="IPR018490">
    <property type="entry name" value="cNMP-bd_dom_sf"/>
</dbReference>
<name>A0A839ADA4_9HYPH</name>
<comment type="caution">
    <text evidence="6">The sequence shown here is derived from an EMBL/GenBank/DDBJ whole genome shotgun (WGS) entry which is preliminary data.</text>
</comment>
<dbReference type="Proteomes" id="UP000541109">
    <property type="component" value="Unassembled WGS sequence"/>
</dbReference>
<dbReference type="SMART" id="SM00100">
    <property type="entry name" value="cNMP"/>
    <property type="match status" value="1"/>
</dbReference>
<reference evidence="6 7" key="1">
    <citation type="submission" date="2020-07" db="EMBL/GenBank/DDBJ databases">
        <title>Stappia sp., F7233, whole genome shotgun sequencing project.</title>
        <authorList>
            <person name="Jiang S."/>
            <person name="Liu Z.W."/>
            <person name="Du Z.J."/>
        </authorList>
    </citation>
    <scope>NUCLEOTIDE SEQUENCE [LARGE SCALE GENOMIC DNA]</scope>
    <source>
        <strain evidence="6 7">F7233</strain>
    </source>
</reference>
<keyword evidence="7" id="KW-1185">Reference proteome</keyword>
<evidence type="ECO:0000313" key="7">
    <source>
        <dbReference type="Proteomes" id="UP000541109"/>
    </source>
</evidence>
<feature type="domain" description="HTH crp-type" evidence="5">
    <location>
        <begin position="153"/>
        <end position="226"/>
    </location>
</feature>
<dbReference type="InterPro" id="IPR036388">
    <property type="entry name" value="WH-like_DNA-bd_sf"/>
</dbReference>
<dbReference type="InterPro" id="IPR018488">
    <property type="entry name" value="cNMP-bd_CS"/>
</dbReference>
<dbReference type="PROSITE" id="PS51063">
    <property type="entry name" value="HTH_CRP_2"/>
    <property type="match status" value="1"/>
</dbReference>
<gene>
    <name evidence="6" type="ORF">H2509_08310</name>
</gene>
<evidence type="ECO:0000256" key="2">
    <source>
        <dbReference type="ARBA" id="ARBA00023125"/>
    </source>
</evidence>
<dbReference type="Pfam" id="PF00027">
    <property type="entry name" value="cNMP_binding"/>
    <property type="match status" value="1"/>
</dbReference>
<dbReference type="SUPFAM" id="SSF51206">
    <property type="entry name" value="cAMP-binding domain-like"/>
    <property type="match status" value="1"/>
</dbReference>
<keyword evidence="2" id="KW-0238">DNA-binding</keyword>
<dbReference type="InterPro" id="IPR000595">
    <property type="entry name" value="cNMP-bd_dom"/>
</dbReference>
<dbReference type="RefSeq" id="WP_182164222.1">
    <property type="nucleotide sequence ID" value="NZ_JACFXV010000048.1"/>
</dbReference>
<dbReference type="InterPro" id="IPR050397">
    <property type="entry name" value="Env_Response_Regulators"/>
</dbReference>
<keyword evidence="1" id="KW-0805">Transcription regulation</keyword>
<feature type="domain" description="Cyclic nucleotide-binding" evidence="4">
    <location>
        <begin position="19"/>
        <end position="139"/>
    </location>
</feature>
<keyword evidence="3" id="KW-0804">Transcription</keyword>
<dbReference type="PROSITE" id="PS50042">
    <property type="entry name" value="CNMP_BINDING_3"/>
    <property type="match status" value="1"/>
</dbReference>
<evidence type="ECO:0000313" key="6">
    <source>
        <dbReference type="EMBL" id="MBA5777126.1"/>
    </source>
</evidence>
<accession>A0A839ADA4</accession>
<dbReference type="InterPro" id="IPR036390">
    <property type="entry name" value="WH_DNA-bd_sf"/>
</dbReference>
<evidence type="ECO:0000256" key="1">
    <source>
        <dbReference type="ARBA" id="ARBA00023015"/>
    </source>
</evidence>
<dbReference type="GO" id="GO:0005829">
    <property type="term" value="C:cytosol"/>
    <property type="evidence" value="ECO:0007669"/>
    <property type="project" value="TreeGrafter"/>
</dbReference>
<protein>
    <submittedName>
        <fullName evidence="6">Crp/Fnr family transcriptional regulator</fullName>
    </submittedName>
</protein>
<dbReference type="AlphaFoldDB" id="A0A839ADA4"/>
<dbReference type="PROSITE" id="PS00889">
    <property type="entry name" value="CNMP_BINDING_2"/>
    <property type="match status" value="1"/>
</dbReference>
<organism evidence="6 7">
    <name type="scientific">Stappia albiluteola</name>
    <dbReference type="NCBI Taxonomy" id="2758565"/>
    <lineage>
        <taxon>Bacteria</taxon>
        <taxon>Pseudomonadati</taxon>
        <taxon>Pseudomonadota</taxon>
        <taxon>Alphaproteobacteria</taxon>
        <taxon>Hyphomicrobiales</taxon>
        <taxon>Stappiaceae</taxon>
        <taxon>Stappia</taxon>
    </lineage>
</organism>
<dbReference type="SMART" id="SM00419">
    <property type="entry name" value="HTH_CRP"/>
    <property type="match status" value="1"/>
</dbReference>
<dbReference type="GO" id="GO:0003677">
    <property type="term" value="F:DNA binding"/>
    <property type="evidence" value="ECO:0007669"/>
    <property type="project" value="UniProtKB-KW"/>
</dbReference>
<dbReference type="Pfam" id="PF13545">
    <property type="entry name" value="HTH_Crp_2"/>
    <property type="match status" value="1"/>
</dbReference>
<evidence type="ECO:0000259" key="5">
    <source>
        <dbReference type="PROSITE" id="PS51063"/>
    </source>
</evidence>
<dbReference type="Gene3D" id="1.10.10.10">
    <property type="entry name" value="Winged helix-like DNA-binding domain superfamily/Winged helix DNA-binding domain"/>
    <property type="match status" value="1"/>
</dbReference>
<dbReference type="PANTHER" id="PTHR24567">
    <property type="entry name" value="CRP FAMILY TRANSCRIPTIONAL REGULATORY PROTEIN"/>
    <property type="match status" value="1"/>
</dbReference>
<evidence type="ECO:0000256" key="3">
    <source>
        <dbReference type="ARBA" id="ARBA00023163"/>
    </source>
</evidence>
<dbReference type="PANTHER" id="PTHR24567:SF68">
    <property type="entry name" value="DNA-BINDING TRANSCRIPTIONAL DUAL REGULATOR CRP"/>
    <property type="match status" value="1"/>
</dbReference>
<dbReference type="GO" id="GO:0003700">
    <property type="term" value="F:DNA-binding transcription factor activity"/>
    <property type="evidence" value="ECO:0007669"/>
    <property type="project" value="TreeGrafter"/>
</dbReference>
<proteinExistence type="predicted"/>
<dbReference type="SUPFAM" id="SSF46785">
    <property type="entry name" value="Winged helix' DNA-binding domain"/>
    <property type="match status" value="1"/>
</dbReference>
<dbReference type="Gene3D" id="2.60.120.10">
    <property type="entry name" value="Jelly Rolls"/>
    <property type="match status" value="1"/>
</dbReference>
<dbReference type="InterPro" id="IPR014710">
    <property type="entry name" value="RmlC-like_jellyroll"/>
</dbReference>
<evidence type="ECO:0000259" key="4">
    <source>
        <dbReference type="PROSITE" id="PS50042"/>
    </source>
</evidence>
<sequence>MTFVSGHETRASLLRNCFLFADLEPDILIKVASVTTPQSFGKGQLLFERGDEPNGLFVVVDGLIRVWINSEDGRELTLNLIEPGDALGEIALLDGLPRTANATAIEASQTLCVPQSQFSALLDSEPGLARHIIELLCERLRRNTEDLSNFAFLDLRQRLAAKLVDLAFAHATITDNSARFHRRFSQTALAQMLAVSREAVNKALSALSQQDLVAIEGGMISIPDIEKLKNLVRAP</sequence>
<dbReference type="InterPro" id="IPR012318">
    <property type="entry name" value="HTH_CRP"/>
</dbReference>
<dbReference type="CDD" id="cd00038">
    <property type="entry name" value="CAP_ED"/>
    <property type="match status" value="1"/>
</dbReference>
<dbReference type="EMBL" id="JACFXV010000048">
    <property type="protein sequence ID" value="MBA5777126.1"/>
    <property type="molecule type" value="Genomic_DNA"/>
</dbReference>